<dbReference type="Proteomes" id="UP001302126">
    <property type="component" value="Unassembled WGS sequence"/>
</dbReference>
<feature type="non-terminal residue" evidence="1">
    <location>
        <position position="63"/>
    </location>
</feature>
<name>A0AAN6WJ60_9PEZI</name>
<comment type="caution">
    <text evidence="1">The sequence shown here is derived from an EMBL/GenBank/DDBJ whole genome shotgun (WGS) entry which is preliminary data.</text>
</comment>
<sequence>VHYRHLGSQMWGMDWYPYKKPAGRVYDCAGLKAHVSSSSRIGEYFESSCRSGSERGLHYKVSP</sequence>
<keyword evidence="2" id="KW-1185">Reference proteome</keyword>
<evidence type="ECO:0000313" key="1">
    <source>
        <dbReference type="EMBL" id="KAK4182221.1"/>
    </source>
</evidence>
<dbReference type="AlphaFoldDB" id="A0AAN6WJ60"/>
<protein>
    <submittedName>
        <fullName evidence="1">Uncharacterized protein</fullName>
    </submittedName>
</protein>
<proteinExistence type="predicted"/>
<evidence type="ECO:0000313" key="2">
    <source>
        <dbReference type="Proteomes" id="UP001302126"/>
    </source>
</evidence>
<feature type="non-terminal residue" evidence="1">
    <location>
        <position position="1"/>
    </location>
</feature>
<organism evidence="1 2">
    <name type="scientific">Podospora australis</name>
    <dbReference type="NCBI Taxonomy" id="1536484"/>
    <lineage>
        <taxon>Eukaryota</taxon>
        <taxon>Fungi</taxon>
        <taxon>Dikarya</taxon>
        <taxon>Ascomycota</taxon>
        <taxon>Pezizomycotina</taxon>
        <taxon>Sordariomycetes</taxon>
        <taxon>Sordariomycetidae</taxon>
        <taxon>Sordariales</taxon>
        <taxon>Podosporaceae</taxon>
        <taxon>Podospora</taxon>
    </lineage>
</organism>
<gene>
    <name evidence="1" type="ORF">QBC35DRAFT_365788</name>
</gene>
<dbReference type="EMBL" id="MU864710">
    <property type="protein sequence ID" value="KAK4182221.1"/>
    <property type="molecule type" value="Genomic_DNA"/>
</dbReference>
<accession>A0AAN6WJ60</accession>
<reference evidence="1" key="2">
    <citation type="submission" date="2023-05" db="EMBL/GenBank/DDBJ databases">
        <authorList>
            <consortium name="Lawrence Berkeley National Laboratory"/>
            <person name="Steindorff A."/>
            <person name="Hensen N."/>
            <person name="Bonometti L."/>
            <person name="Westerberg I."/>
            <person name="Brannstrom I.O."/>
            <person name="Guillou S."/>
            <person name="Cros-Aarteil S."/>
            <person name="Calhoun S."/>
            <person name="Haridas S."/>
            <person name="Kuo A."/>
            <person name="Mondo S."/>
            <person name="Pangilinan J."/>
            <person name="Riley R."/>
            <person name="Labutti K."/>
            <person name="Andreopoulos B."/>
            <person name="Lipzen A."/>
            <person name="Chen C."/>
            <person name="Yanf M."/>
            <person name="Daum C."/>
            <person name="Ng V."/>
            <person name="Clum A."/>
            <person name="Ohm R."/>
            <person name="Martin F."/>
            <person name="Silar P."/>
            <person name="Natvig D."/>
            <person name="Lalanne C."/>
            <person name="Gautier V."/>
            <person name="Ament-Velasquez S.L."/>
            <person name="Kruys A."/>
            <person name="Hutchinson M.I."/>
            <person name="Powell A.J."/>
            <person name="Barry K."/>
            <person name="Miller A.N."/>
            <person name="Grigoriev I.V."/>
            <person name="Debuchy R."/>
            <person name="Gladieux P."/>
            <person name="Thoren M.H."/>
            <person name="Johannesson H."/>
        </authorList>
    </citation>
    <scope>NUCLEOTIDE SEQUENCE</scope>
    <source>
        <strain evidence="1">PSN309</strain>
    </source>
</reference>
<reference evidence="1" key="1">
    <citation type="journal article" date="2023" name="Mol. Phylogenet. Evol.">
        <title>Genome-scale phylogeny and comparative genomics of the fungal order Sordariales.</title>
        <authorList>
            <person name="Hensen N."/>
            <person name="Bonometti L."/>
            <person name="Westerberg I."/>
            <person name="Brannstrom I.O."/>
            <person name="Guillou S."/>
            <person name="Cros-Aarteil S."/>
            <person name="Calhoun S."/>
            <person name="Haridas S."/>
            <person name="Kuo A."/>
            <person name="Mondo S."/>
            <person name="Pangilinan J."/>
            <person name="Riley R."/>
            <person name="LaButti K."/>
            <person name="Andreopoulos B."/>
            <person name="Lipzen A."/>
            <person name="Chen C."/>
            <person name="Yan M."/>
            <person name="Daum C."/>
            <person name="Ng V."/>
            <person name="Clum A."/>
            <person name="Steindorff A."/>
            <person name="Ohm R.A."/>
            <person name="Martin F."/>
            <person name="Silar P."/>
            <person name="Natvig D.O."/>
            <person name="Lalanne C."/>
            <person name="Gautier V."/>
            <person name="Ament-Velasquez S.L."/>
            <person name="Kruys A."/>
            <person name="Hutchinson M.I."/>
            <person name="Powell A.J."/>
            <person name="Barry K."/>
            <person name="Miller A.N."/>
            <person name="Grigoriev I.V."/>
            <person name="Debuchy R."/>
            <person name="Gladieux P."/>
            <person name="Hiltunen Thoren M."/>
            <person name="Johannesson H."/>
        </authorList>
    </citation>
    <scope>NUCLEOTIDE SEQUENCE</scope>
    <source>
        <strain evidence="1">PSN309</strain>
    </source>
</reference>